<evidence type="ECO:0000256" key="1">
    <source>
        <dbReference type="SAM" id="MobiDB-lite"/>
    </source>
</evidence>
<evidence type="ECO:0000313" key="3">
    <source>
        <dbReference type="EMBL" id="QHT18057.1"/>
    </source>
</evidence>
<keyword evidence="2" id="KW-1133">Transmembrane helix</keyword>
<protein>
    <submittedName>
        <fullName evidence="3">Uncharacterized protein</fullName>
    </submittedName>
</protein>
<dbReference type="AlphaFoldDB" id="A0A6C0DN80"/>
<feature type="region of interest" description="Disordered" evidence="1">
    <location>
        <begin position="104"/>
        <end position="131"/>
    </location>
</feature>
<feature type="transmembrane region" description="Helical" evidence="2">
    <location>
        <begin position="21"/>
        <end position="43"/>
    </location>
</feature>
<keyword evidence="2" id="KW-0472">Membrane</keyword>
<evidence type="ECO:0000256" key="2">
    <source>
        <dbReference type="SAM" id="Phobius"/>
    </source>
</evidence>
<dbReference type="EMBL" id="MN739648">
    <property type="protein sequence ID" value="QHT18057.1"/>
    <property type="molecule type" value="Genomic_DNA"/>
</dbReference>
<feature type="compositionally biased region" description="Basic and acidic residues" evidence="1">
    <location>
        <begin position="109"/>
        <end position="129"/>
    </location>
</feature>
<feature type="transmembrane region" description="Helical" evidence="2">
    <location>
        <begin position="55"/>
        <end position="78"/>
    </location>
</feature>
<proteinExistence type="predicted"/>
<accession>A0A6C0DN80</accession>
<keyword evidence="2" id="KW-0812">Transmembrane</keyword>
<name>A0A6C0DN80_9ZZZZ</name>
<reference evidence="3" key="1">
    <citation type="journal article" date="2020" name="Nature">
        <title>Giant virus diversity and host interactions through global metagenomics.</title>
        <authorList>
            <person name="Schulz F."/>
            <person name="Roux S."/>
            <person name="Paez-Espino D."/>
            <person name="Jungbluth S."/>
            <person name="Walsh D.A."/>
            <person name="Denef V.J."/>
            <person name="McMahon K.D."/>
            <person name="Konstantinidis K.T."/>
            <person name="Eloe-Fadrosh E.A."/>
            <person name="Kyrpides N.C."/>
            <person name="Woyke T."/>
        </authorList>
    </citation>
    <scope>NUCLEOTIDE SEQUENCE</scope>
    <source>
        <strain evidence="3">GVMAG-M-3300023174-3</strain>
    </source>
</reference>
<organism evidence="3">
    <name type="scientific">viral metagenome</name>
    <dbReference type="NCBI Taxonomy" id="1070528"/>
    <lineage>
        <taxon>unclassified sequences</taxon>
        <taxon>metagenomes</taxon>
        <taxon>organismal metagenomes</taxon>
    </lineage>
</organism>
<sequence>MFKQVLSKIIKAGRTSISTPLLYSRAVLYFLVFFTLSEVAYFVNQNDTSSVMTLVLIGLLTSFFNKNMVIILFTALVFTNLLRLAMPKQDYILSEGFEDKVETAPIKASSEKTSSEKTSSHKKEDKEQADATLSLKEDFDEFQTVQKKILESMNDLNPLLDKAEAFIQKYEQYKNVKDK</sequence>